<evidence type="ECO:0000256" key="4">
    <source>
        <dbReference type="ARBA" id="ARBA00022803"/>
    </source>
</evidence>
<proteinExistence type="inferred from homology"/>
<comment type="caution">
    <text evidence="5">The sequence shown here is derived from an EMBL/GenBank/DDBJ whole genome shotgun (WGS) entry which is preliminary data.</text>
</comment>
<evidence type="ECO:0000256" key="2">
    <source>
        <dbReference type="ARBA" id="ARBA00019992"/>
    </source>
</evidence>
<dbReference type="InterPro" id="IPR033891">
    <property type="entry name" value="TTC38"/>
</dbReference>
<dbReference type="EMBL" id="JBJKTR010000005">
    <property type="protein sequence ID" value="KAL3368241.1"/>
    <property type="molecule type" value="Genomic_DNA"/>
</dbReference>
<dbReference type="Proteomes" id="UP001627284">
    <property type="component" value="Unassembled WGS sequence"/>
</dbReference>
<dbReference type="AlphaFoldDB" id="A0ABD2UHZ4"/>
<dbReference type="PANTHER" id="PTHR16263:SF4">
    <property type="entry name" value="TETRATRICOPEPTIDE REPEAT PROTEIN 38"/>
    <property type="match status" value="1"/>
</dbReference>
<reference evidence="5 6" key="1">
    <citation type="submission" date="2024-05" db="EMBL/GenBank/DDBJ databases">
        <title>De novo assembly of an allotetraploid wild potato.</title>
        <authorList>
            <person name="Hosaka A.J."/>
        </authorList>
    </citation>
    <scope>NUCLEOTIDE SEQUENCE [LARGE SCALE GENOMIC DNA]</scope>
    <source>
        <tissue evidence="5">Young leaves</tissue>
    </source>
</reference>
<gene>
    <name evidence="5" type="ORF">AABB24_009227</name>
</gene>
<evidence type="ECO:0000256" key="3">
    <source>
        <dbReference type="ARBA" id="ARBA00022737"/>
    </source>
</evidence>
<keyword evidence="3" id="KW-0677">Repeat</keyword>
<evidence type="ECO:0000313" key="6">
    <source>
        <dbReference type="Proteomes" id="UP001627284"/>
    </source>
</evidence>
<dbReference type="InterPro" id="IPR011990">
    <property type="entry name" value="TPR-like_helical_dom_sf"/>
</dbReference>
<feature type="non-terminal residue" evidence="5">
    <location>
        <position position="1"/>
    </location>
</feature>
<comment type="similarity">
    <text evidence="1">Belongs to the TTC38 family.</text>
</comment>
<dbReference type="Gene3D" id="1.25.40.10">
    <property type="entry name" value="Tetratricopeptide repeat domain"/>
    <property type="match status" value="1"/>
</dbReference>
<protein>
    <recommendedName>
        <fullName evidence="2">Tetratricopeptide repeat protein 38</fullName>
    </recommendedName>
</protein>
<keyword evidence="6" id="KW-1185">Reference proteome</keyword>
<keyword evidence="4" id="KW-0802">TPR repeat</keyword>
<name>A0ABD2UHZ4_9SOLN</name>
<evidence type="ECO:0000313" key="5">
    <source>
        <dbReference type="EMBL" id="KAL3368241.1"/>
    </source>
</evidence>
<dbReference type="CDD" id="cd05804">
    <property type="entry name" value="StaR_like"/>
    <property type="match status" value="1"/>
</dbReference>
<organism evidence="5 6">
    <name type="scientific">Solanum stoloniferum</name>
    <dbReference type="NCBI Taxonomy" id="62892"/>
    <lineage>
        <taxon>Eukaryota</taxon>
        <taxon>Viridiplantae</taxon>
        <taxon>Streptophyta</taxon>
        <taxon>Embryophyta</taxon>
        <taxon>Tracheophyta</taxon>
        <taxon>Spermatophyta</taxon>
        <taxon>Magnoliopsida</taxon>
        <taxon>eudicotyledons</taxon>
        <taxon>Gunneridae</taxon>
        <taxon>Pentapetalae</taxon>
        <taxon>asterids</taxon>
        <taxon>lamiids</taxon>
        <taxon>Solanales</taxon>
        <taxon>Solanaceae</taxon>
        <taxon>Solanoideae</taxon>
        <taxon>Solaneae</taxon>
        <taxon>Solanum</taxon>
    </lineage>
</organism>
<sequence>RHLPNSCFVAIPKAKPPRFTILSFYIQKNHQNQEQEEPTNFKKMEEFKVDKWGYQVKTSSDSCISAINSYYHQVLSYGRERSVILEAPKQDPTCVLANILAAHFLCSADSSCAMLLLEAAKSCLEQASLYEKVVFEAVSYLILPNRDDDVAVELHLKLLKDFPRDLVTLKRAQVLSFYMGRPDLSLKLVEQVLPVNKHESYIYGMLAFALLELGRYVEAKEAAKKGFEIDSEDAWTHHALCHVYQYECRFKEAVQFMEECSRTWSSLSSFMYTHNWWHVALCYMEGHSPMEKVRDVYDQNIWKELERIDASPSEVYLNAVGLLLRVYLRGGINIFGDRLKILADRLTDKAFWYLEWHLDVLVLWALSCTGEVSKAEELLEGLKYRISAMTKKKREYMQRAVLLAEALFEYGKGENERPLELLGQTFDAIDYKIIGASDEQLDVFNEVWITMLLNSGQATKAIEAIEKQLKKREGTPFLWRLLEKGYSSLSRNQEAIEAGKKAQSLEGAYFN</sequence>
<accession>A0ABD2UHZ4</accession>
<dbReference type="SUPFAM" id="SSF48452">
    <property type="entry name" value="TPR-like"/>
    <property type="match status" value="1"/>
</dbReference>
<evidence type="ECO:0000256" key="1">
    <source>
        <dbReference type="ARBA" id="ARBA00005857"/>
    </source>
</evidence>
<dbReference type="PANTHER" id="PTHR16263">
    <property type="entry name" value="TETRATRICOPEPTIDE REPEAT PROTEIN 38"/>
    <property type="match status" value="1"/>
</dbReference>